<dbReference type="SMART" id="SM01057">
    <property type="entry name" value="Carb_anhydrase"/>
    <property type="match status" value="1"/>
</dbReference>
<evidence type="ECO:0000256" key="1">
    <source>
        <dbReference type="ARBA" id="ARBA00010718"/>
    </source>
</evidence>
<evidence type="ECO:0000256" key="7">
    <source>
        <dbReference type="SAM" id="SignalP"/>
    </source>
</evidence>
<dbReference type="InterPro" id="IPR023561">
    <property type="entry name" value="Carbonic_anhydrase_a-class"/>
</dbReference>
<dbReference type="PANTHER" id="PTHR18952">
    <property type="entry name" value="CARBONIC ANHYDRASE"/>
    <property type="match status" value="1"/>
</dbReference>
<dbReference type="CDD" id="cd03124">
    <property type="entry name" value="alpha_CA_prokaryotic_like"/>
    <property type="match status" value="1"/>
</dbReference>
<dbReference type="SUPFAM" id="SSF51069">
    <property type="entry name" value="Carbonic anhydrase"/>
    <property type="match status" value="1"/>
</dbReference>
<dbReference type="InterPro" id="IPR041891">
    <property type="entry name" value="Alpha_CA_prokaryot-like"/>
</dbReference>
<keyword evidence="3" id="KW-0479">Metal-binding</keyword>
<dbReference type="InterPro" id="IPR001148">
    <property type="entry name" value="CA_dom"/>
</dbReference>
<evidence type="ECO:0000313" key="12">
    <source>
        <dbReference type="Proteomes" id="UP001240777"/>
    </source>
</evidence>
<dbReference type="Pfam" id="PF00194">
    <property type="entry name" value="Carb_anhydrase"/>
    <property type="match status" value="1"/>
</dbReference>
<dbReference type="PROSITE" id="PS51144">
    <property type="entry name" value="ALPHA_CA_2"/>
    <property type="match status" value="1"/>
</dbReference>
<proteinExistence type="inferred from homology"/>
<dbReference type="Proteomes" id="UP001177258">
    <property type="component" value="Unassembled WGS sequence"/>
</dbReference>
<dbReference type="GO" id="GO:0004089">
    <property type="term" value="F:carbonate dehydratase activity"/>
    <property type="evidence" value="ECO:0007669"/>
    <property type="project" value="UniProtKB-EC"/>
</dbReference>
<comment type="catalytic activity">
    <reaction evidence="6">
        <text>hydrogencarbonate + H(+) = CO2 + H2O</text>
        <dbReference type="Rhea" id="RHEA:10748"/>
        <dbReference type="ChEBI" id="CHEBI:15377"/>
        <dbReference type="ChEBI" id="CHEBI:15378"/>
        <dbReference type="ChEBI" id="CHEBI:16526"/>
        <dbReference type="ChEBI" id="CHEBI:17544"/>
        <dbReference type="EC" id="4.2.1.1"/>
    </reaction>
</comment>
<gene>
    <name evidence="9" type="ORF">Q5I04_02080</name>
    <name evidence="10" type="ORF">Q5I06_02085</name>
</gene>
<feature type="signal peptide" evidence="7">
    <location>
        <begin position="1"/>
        <end position="20"/>
    </location>
</feature>
<dbReference type="PANTHER" id="PTHR18952:SF265">
    <property type="entry name" value="CARBONIC ANHYDRASE"/>
    <property type="match status" value="1"/>
</dbReference>
<dbReference type="RefSeq" id="WP_305516549.1">
    <property type="nucleotide sequence ID" value="NZ_JAUPEV010000002.1"/>
</dbReference>
<feature type="chain" id="PRO_5041650101" description="carbonic anhydrase" evidence="7">
    <location>
        <begin position="21"/>
        <end position="248"/>
    </location>
</feature>
<dbReference type="GO" id="GO:0008270">
    <property type="term" value="F:zinc ion binding"/>
    <property type="evidence" value="ECO:0007669"/>
    <property type="project" value="InterPro"/>
</dbReference>
<organism evidence="10 11">
    <name type="scientific">Helicobacter cappadocius</name>
    <dbReference type="NCBI Taxonomy" id="3063998"/>
    <lineage>
        <taxon>Bacteria</taxon>
        <taxon>Pseudomonadati</taxon>
        <taxon>Campylobacterota</taxon>
        <taxon>Epsilonproteobacteria</taxon>
        <taxon>Campylobacterales</taxon>
        <taxon>Helicobacteraceae</taxon>
        <taxon>Helicobacter</taxon>
    </lineage>
</organism>
<keyword evidence="12" id="KW-1185">Reference proteome</keyword>
<evidence type="ECO:0000259" key="8">
    <source>
        <dbReference type="PROSITE" id="PS51144"/>
    </source>
</evidence>
<evidence type="ECO:0000313" key="10">
    <source>
        <dbReference type="EMBL" id="MDP2538575.1"/>
    </source>
</evidence>
<accession>A0AA90PJC7</accession>
<reference evidence="9 11" key="3">
    <citation type="journal article" date="2024" name="Syst. Appl. Microbiol.">
        <title>Helicobacter cappadocius sp. nov., from lizards: The first psychrotrophic Helicobacter species.</title>
        <authorList>
            <person name="Aydin F."/>
            <person name="Tarhane S."/>
            <person name="Karakaya E."/>
            <person name="Abay S."/>
            <person name="Kayman T."/>
            <person name="Guran O."/>
            <person name="Bozkurt E."/>
            <person name="Uzum N."/>
            <person name="Avci A."/>
            <person name="Olgun K."/>
            <person name="Jablonski D."/>
            <person name="Guran C."/>
            <person name="Burcin Saticioglu I."/>
        </authorList>
    </citation>
    <scope>NUCLEOTIDE SEQUENCE [LARGE SCALE GENOMIC DNA]</scope>
    <source>
        <strain evidence="9">Faydin-H75</strain>
        <strain evidence="11">faydin-H76</strain>
    </source>
</reference>
<keyword evidence="7" id="KW-0732">Signal</keyword>
<feature type="domain" description="Alpha-carbonic anhydrase" evidence="8">
    <location>
        <begin position="23"/>
        <end position="246"/>
    </location>
</feature>
<reference evidence="9" key="2">
    <citation type="submission" date="2023-07" db="EMBL/GenBank/DDBJ databases">
        <authorList>
            <person name="Aydin F."/>
            <person name="Tarhane S."/>
            <person name="Saticioglu I.B."/>
            <person name="Karakaya E."/>
            <person name="Abay S."/>
            <person name="Guran O."/>
            <person name="Bozkurt E."/>
            <person name="Uzum N."/>
            <person name="Olgun K."/>
            <person name="Jablonski D."/>
        </authorList>
    </citation>
    <scope>NUCLEOTIDE SEQUENCE</scope>
    <source>
        <strain evidence="9">Faydin-H75</strain>
    </source>
</reference>
<dbReference type="EMBL" id="JAUYZK010000002">
    <property type="protein sequence ID" value="MDP2538575.1"/>
    <property type="molecule type" value="Genomic_DNA"/>
</dbReference>
<keyword evidence="5" id="KW-0456">Lyase</keyword>
<comment type="caution">
    <text evidence="10">The sequence shown here is derived from an EMBL/GenBank/DDBJ whole genome shotgun (WGS) entry which is preliminary data.</text>
</comment>
<evidence type="ECO:0000256" key="4">
    <source>
        <dbReference type="ARBA" id="ARBA00022833"/>
    </source>
</evidence>
<protein>
    <recommendedName>
        <fullName evidence="2">carbonic anhydrase</fullName>
        <ecNumber evidence="2">4.2.1.1</ecNumber>
    </recommendedName>
</protein>
<evidence type="ECO:0000313" key="11">
    <source>
        <dbReference type="Proteomes" id="UP001177258"/>
    </source>
</evidence>
<dbReference type="Gene3D" id="3.10.200.10">
    <property type="entry name" value="Alpha carbonic anhydrase"/>
    <property type="match status" value="1"/>
</dbReference>
<dbReference type="InterPro" id="IPR036398">
    <property type="entry name" value="CA_dom_sf"/>
</dbReference>
<sequence>MKKIALCLGVALVFSSVAFANGPKWDYEGKNSPQNWGKISKDFDTCSLGKSQSPVNITNFTETKMPYKIIFSYKAFPKLEVDDGRTIRVEYNKDAYVSIDGHRYYLTQFHFHSPAENLLKNKQYPLEMHLVHQDKDGHLLVVAIWFKEGKDNKILDPVWKAMPQKVGEKIKVSNVDLGKLIPKKLDFFHYDGSLTTPPCTEGVSWFILKEPLEVSKDQIKKIQQTLKESNNRPVQPLNNRKVELYIQQ</sequence>
<evidence type="ECO:0000256" key="5">
    <source>
        <dbReference type="ARBA" id="ARBA00023239"/>
    </source>
</evidence>
<name>A0AA90PJC7_9HELI</name>
<dbReference type="EC" id="4.2.1.1" evidence="2"/>
<evidence type="ECO:0000313" key="9">
    <source>
        <dbReference type="EMBL" id="MDO7252707.1"/>
    </source>
</evidence>
<dbReference type="EMBL" id="JAUPEV010000002">
    <property type="protein sequence ID" value="MDO7252707.1"/>
    <property type="molecule type" value="Genomic_DNA"/>
</dbReference>
<comment type="similarity">
    <text evidence="1">Belongs to the alpha-carbonic anhydrase family.</text>
</comment>
<dbReference type="Proteomes" id="UP001240777">
    <property type="component" value="Unassembled WGS sequence"/>
</dbReference>
<reference evidence="10 12" key="1">
    <citation type="submission" date="2023-07" db="EMBL/GenBank/DDBJ databases">
        <title>Unpublished Manusciprt.</title>
        <authorList>
            <person name="Aydin F."/>
            <person name="Tarhane S."/>
            <person name="Saticioglu I.B."/>
            <person name="Karakaya E."/>
            <person name="Abay S."/>
            <person name="Guran O."/>
            <person name="Bozkurt E."/>
            <person name="Uzum N."/>
            <person name="Olgun K."/>
            <person name="Jablonski D."/>
        </authorList>
    </citation>
    <scope>NUCLEOTIDE SEQUENCE</scope>
    <source>
        <strain evidence="12">faydin-H75</strain>
        <strain evidence="10">Faydin-H76</strain>
    </source>
</reference>
<dbReference type="AlphaFoldDB" id="A0AA90PJC7"/>
<keyword evidence="4" id="KW-0862">Zinc</keyword>
<evidence type="ECO:0000256" key="3">
    <source>
        <dbReference type="ARBA" id="ARBA00022723"/>
    </source>
</evidence>
<evidence type="ECO:0000256" key="6">
    <source>
        <dbReference type="ARBA" id="ARBA00048348"/>
    </source>
</evidence>
<evidence type="ECO:0000256" key="2">
    <source>
        <dbReference type="ARBA" id="ARBA00012925"/>
    </source>
</evidence>